<protein>
    <submittedName>
        <fullName evidence="1">Uncharacterized protein</fullName>
    </submittedName>
</protein>
<dbReference type="Proteomes" id="UP000028073">
    <property type="component" value="Unassembled WGS sequence"/>
</dbReference>
<evidence type="ECO:0000313" key="2">
    <source>
        <dbReference type="Proteomes" id="UP000028073"/>
    </source>
</evidence>
<sequence>MLLTHPEDDIAGQFQLDVPGLRWEGLADSSKFYPLRVGFGGAFFRGVEFALPVIEGSEAKSFGSAKLGLAHVAALLLRDEFLPLFFGQSFYCLGHGELL</sequence>
<dbReference type="STRING" id="1137799.GZ78_28820"/>
<keyword evidence="2" id="KW-1185">Reference proteome</keyword>
<reference evidence="1 2" key="1">
    <citation type="submission" date="2014-06" db="EMBL/GenBank/DDBJ databases">
        <title>Whole Genome Sequences of Three Symbiotic Endozoicomonas Bacteria.</title>
        <authorList>
            <person name="Neave M.J."/>
            <person name="Apprill A."/>
            <person name="Voolstra C.R."/>
        </authorList>
    </citation>
    <scope>NUCLEOTIDE SEQUENCE [LARGE SCALE GENOMIC DNA]</scope>
    <source>
        <strain evidence="1 2">DSM 25634</strain>
    </source>
</reference>
<evidence type="ECO:0000313" key="1">
    <source>
        <dbReference type="EMBL" id="KEQ11542.1"/>
    </source>
</evidence>
<proteinExistence type="predicted"/>
<accession>A0A081MZB9</accession>
<dbReference type="AlphaFoldDB" id="A0A081MZB9"/>
<gene>
    <name evidence="1" type="ORF">GZ78_28820</name>
</gene>
<dbReference type="EMBL" id="JOKH01000014">
    <property type="protein sequence ID" value="KEQ11542.1"/>
    <property type="molecule type" value="Genomic_DNA"/>
</dbReference>
<comment type="caution">
    <text evidence="1">The sequence shown here is derived from an EMBL/GenBank/DDBJ whole genome shotgun (WGS) entry which is preliminary data.</text>
</comment>
<organism evidence="1 2">
    <name type="scientific">Endozoicomonas numazuensis</name>
    <dbReference type="NCBI Taxonomy" id="1137799"/>
    <lineage>
        <taxon>Bacteria</taxon>
        <taxon>Pseudomonadati</taxon>
        <taxon>Pseudomonadota</taxon>
        <taxon>Gammaproteobacteria</taxon>
        <taxon>Oceanospirillales</taxon>
        <taxon>Endozoicomonadaceae</taxon>
        <taxon>Endozoicomonas</taxon>
    </lineage>
</organism>
<name>A0A081MZB9_9GAMM</name>